<accession>A0A545U5U6</accession>
<dbReference type="AlphaFoldDB" id="A0A545U5U6"/>
<dbReference type="Proteomes" id="UP000319732">
    <property type="component" value="Unassembled WGS sequence"/>
</dbReference>
<comment type="caution">
    <text evidence="1">The sequence shown here is derived from an EMBL/GenBank/DDBJ whole genome shotgun (WGS) entry which is preliminary data.</text>
</comment>
<dbReference type="OrthoDB" id="7056690at2"/>
<proteinExistence type="predicted"/>
<name>A0A545U5U6_9GAMM</name>
<dbReference type="EMBL" id="VHSG01000005">
    <property type="protein sequence ID" value="TQV84826.1"/>
    <property type="molecule type" value="Genomic_DNA"/>
</dbReference>
<keyword evidence="2" id="KW-1185">Reference proteome</keyword>
<evidence type="ECO:0000313" key="1">
    <source>
        <dbReference type="EMBL" id="TQV84826.1"/>
    </source>
</evidence>
<evidence type="ECO:0000313" key="2">
    <source>
        <dbReference type="Proteomes" id="UP000319732"/>
    </source>
</evidence>
<organism evidence="1 2">
    <name type="scientific">Exilibacterium tricleocarpae</name>
    <dbReference type="NCBI Taxonomy" id="2591008"/>
    <lineage>
        <taxon>Bacteria</taxon>
        <taxon>Pseudomonadati</taxon>
        <taxon>Pseudomonadota</taxon>
        <taxon>Gammaproteobacteria</taxon>
        <taxon>Cellvibrionales</taxon>
        <taxon>Cellvibrionaceae</taxon>
        <taxon>Exilibacterium</taxon>
    </lineage>
</organism>
<sequence length="195" mass="21925">MVPALLLLLGGCTNTLVVQGEFPSPQVNQLPITLAVHYDEAFRGHTYEEKSKDRSKWVITSGPAQMQLFNRVLPQMFEAVVEVSEIPPAEAEVDLILAPAIKEFQYAVPRETKVNVFEVWIKFNMQVFDKNGELIADWILPAYGKTPTAFLKSKEEAMNEAVVVALRDIGASLSLGFTRVPEIRAWLEQHQRAML</sequence>
<protein>
    <submittedName>
        <fullName evidence="1">Uncharacterized protein</fullName>
    </submittedName>
</protein>
<reference evidence="1 2" key="1">
    <citation type="submission" date="2019-06" db="EMBL/GenBank/DDBJ databases">
        <title>Whole genome sequence for Cellvibrionaceae sp. R142.</title>
        <authorList>
            <person name="Wang G."/>
        </authorList>
    </citation>
    <scope>NUCLEOTIDE SEQUENCE [LARGE SCALE GENOMIC DNA]</scope>
    <source>
        <strain evidence="1 2">R142</strain>
    </source>
</reference>
<gene>
    <name evidence="1" type="ORF">FKG94_03695</name>
</gene>